<keyword evidence="4" id="KW-0804">Transcription</keyword>
<gene>
    <name evidence="6" type="ORF">J2X21_001273</name>
</gene>
<dbReference type="Gene3D" id="1.10.10.10">
    <property type="entry name" value="Winged helix-like DNA-binding domain superfamily/Winged helix DNA-binding domain"/>
    <property type="match status" value="1"/>
</dbReference>
<keyword evidence="7" id="KW-1185">Reference proteome</keyword>
<dbReference type="InterPro" id="IPR000847">
    <property type="entry name" value="LysR_HTH_N"/>
</dbReference>
<dbReference type="PRINTS" id="PR00039">
    <property type="entry name" value="HTHLYSR"/>
</dbReference>
<reference evidence="6 7" key="1">
    <citation type="submission" date="2023-07" db="EMBL/GenBank/DDBJ databases">
        <title>Sorghum-associated microbial communities from plants grown in Nebraska, USA.</title>
        <authorList>
            <person name="Schachtman D."/>
        </authorList>
    </citation>
    <scope>NUCLEOTIDE SEQUENCE [LARGE SCALE GENOMIC DNA]</scope>
    <source>
        <strain evidence="6 7">BE316</strain>
    </source>
</reference>
<keyword evidence="3" id="KW-0238">DNA-binding</keyword>
<dbReference type="PANTHER" id="PTHR30419">
    <property type="entry name" value="HTH-TYPE TRANSCRIPTIONAL REGULATOR YBHD"/>
    <property type="match status" value="1"/>
</dbReference>
<dbReference type="InterPro" id="IPR036388">
    <property type="entry name" value="WH-like_DNA-bd_sf"/>
</dbReference>
<dbReference type="SUPFAM" id="SSF46785">
    <property type="entry name" value="Winged helix' DNA-binding domain"/>
    <property type="match status" value="1"/>
</dbReference>
<dbReference type="EMBL" id="JAVDXV010000002">
    <property type="protein sequence ID" value="MDR7332147.1"/>
    <property type="molecule type" value="Genomic_DNA"/>
</dbReference>
<evidence type="ECO:0000313" key="6">
    <source>
        <dbReference type="EMBL" id="MDR7332147.1"/>
    </source>
</evidence>
<dbReference type="Pfam" id="PF00126">
    <property type="entry name" value="HTH_1"/>
    <property type="match status" value="1"/>
</dbReference>
<dbReference type="Pfam" id="PF03466">
    <property type="entry name" value="LysR_substrate"/>
    <property type="match status" value="1"/>
</dbReference>
<dbReference type="Gene3D" id="3.40.190.290">
    <property type="match status" value="1"/>
</dbReference>
<evidence type="ECO:0000256" key="3">
    <source>
        <dbReference type="ARBA" id="ARBA00023125"/>
    </source>
</evidence>
<dbReference type="Proteomes" id="UP001180825">
    <property type="component" value="Unassembled WGS sequence"/>
</dbReference>
<comment type="caution">
    <text evidence="6">The sequence shown here is derived from an EMBL/GenBank/DDBJ whole genome shotgun (WGS) entry which is preliminary data.</text>
</comment>
<dbReference type="RefSeq" id="WP_310326278.1">
    <property type="nucleotide sequence ID" value="NZ_JAVDXV010000002.1"/>
</dbReference>
<evidence type="ECO:0000256" key="1">
    <source>
        <dbReference type="ARBA" id="ARBA00009437"/>
    </source>
</evidence>
<evidence type="ECO:0000259" key="5">
    <source>
        <dbReference type="PROSITE" id="PS50931"/>
    </source>
</evidence>
<feature type="domain" description="HTH lysR-type" evidence="5">
    <location>
        <begin position="1"/>
        <end position="58"/>
    </location>
</feature>
<protein>
    <submittedName>
        <fullName evidence="6">LysR family nitrogen assimilation transcriptional regulator</fullName>
    </submittedName>
</protein>
<dbReference type="SUPFAM" id="SSF53850">
    <property type="entry name" value="Periplasmic binding protein-like II"/>
    <property type="match status" value="1"/>
</dbReference>
<name>A0ABU2A4M2_9BURK</name>
<dbReference type="PROSITE" id="PS50931">
    <property type="entry name" value="HTH_LYSR"/>
    <property type="match status" value="1"/>
</dbReference>
<dbReference type="InterPro" id="IPR005119">
    <property type="entry name" value="LysR_subst-bd"/>
</dbReference>
<evidence type="ECO:0000256" key="4">
    <source>
        <dbReference type="ARBA" id="ARBA00023163"/>
    </source>
</evidence>
<evidence type="ECO:0000256" key="2">
    <source>
        <dbReference type="ARBA" id="ARBA00023015"/>
    </source>
</evidence>
<proteinExistence type="inferred from homology"/>
<organism evidence="6 7">
    <name type="scientific">Roseateles asaccharophilus</name>
    <dbReference type="NCBI Taxonomy" id="582607"/>
    <lineage>
        <taxon>Bacteria</taxon>
        <taxon>Pseudomonadati</taxon>
        <taxon>Pseudomonadota</taxon>
        <taxon>Betaproteobacteria</taxon>
        <taxon>Burkholderiales</taxon>
        <taxon>Sphaerotilaceae</taxon>
        <taxon>Roseateles</taxon>
    </lineage>
</organism>
<accession>A0ABU2A4M2</accession>
<evidence type="ECO:0000313" key="7">
    <source>
        <dbReference type="Proteomes" id="UP001180825"/>
    </source>
</evidence>
<sequence>MTLNQIEYFIQVAEHGSFSKAALVLGVAQPALSRQVRALEIELHETLFLRNGRGVELTEAGRRLLEHGQGILHLVTQAREDLSAHRNEPVGQVVVAMPPTQARLLTLPLIKGFATSCPRARLVITEGFSTHLTEWLVSGRADLALVYNPEPMPALEILPLREEKLQLLSPVKDAPRGPVTLEQLSRYPLVMPQRGQVFRKRMEEAAAMAGVQLRVDWEVSSVPAILDLVAAGLGHAALGEDALRAFEHPERLAVTPFKGVDVRTTLCLVTPALKRSTPLTQRTAALLMKLVREPQARHQGSPT</sequence>
<comment type="similarity">
    <text evidence="1">Belongs to the LysR transcriptional regulatory family.</text>
</comment>
<keyword evidence="2" id="KW-0805">Transcription regulation</keyword>
<dbReference type="InterPro" id="IPR036390">
    <property type="entry name" value="WH_DNA-bd_sf"/>
</dbReference>
<dbReference type="InterPro" id="IPR050950">
    <property type="entry name" value="HTH-type_LysR_regulators"/>
</dbReference>